<reference evidence="2" key="1">
    <citation type="submission" date="2018-01" db="EMBL/GenBank/DDBJ databases">
        <authorList>
            <person name="Mao J.F."/>
        </authorList>
    </citation>
    <scope>NUCLEOTIDE SEQUENCE</scope>
    <source>
        <strain evidence="2">Huo1</strain>
        <tissue evidence="2">Leaf</tissue>
    </source>
</reference>
<dbReference type="EMBL" id="PNBA02000006">
    <property type="protein sequence ID" value="KAG6422251.1"/>
    <property type="molecule type" value="Genomic_DNA"/>
</dbReference>
<evidence type="ECO:0000256" key="1">
    <source>
        <dbReference type="SAM" id="MobiDB-lite"/>
    </source>
</evidence>
<reference evidence="2" key="2">
    <citation type="submission" date="2020-08" db="EMBL/GenBank/DDBJ databases">
        <title>Plant Genome Project.</title>
        <authorList>
            <person name="Zhang R.-G."/>
        </authorList>
    </citation>
    <scope>NUCLEOTIDE SEQUENCE</scope>
    <source>
        <strain evidence="2">Huo1</strain>
        <tissue evidence="2">Leaf</tissue>
    </source>
</reference>
<organism evidence="2">
    <name type="scientific">Salvia splendens</name>
    <name type="common">Scarlet sage</name>
    <dbReference type="NCBI Taxonomy" id="180675"/>
    <lineage>
        <taxon>Eukaryota</taxon>
        <taxon>Viridiplantae</taxon>
        <taxon>Streptophyta</taxon>
        <taxon>Embryophyta</taxon>
        <taxon>Tracheophyta</taxon>
        <taxon>Spermatophyta</taxon>
        <taxon>Magnoliopsida</taxon>
        <taxon>eudicotyledons</taxon>
        <taxon>Gunneridae</taxon>
        <taxon>Pentapetalae</taxon>
        <taxon>asterids</taxon>
        <taxon>lamiids</taxon>
        <taxon>Lamiales</taxon>
        <taxon>Lamiaceae</taxon>
        <taxon>Nepetoideae</taxon>
        <taxon>Mentheae</taxon>
        <taxon>Salviinae</taxon>
        <taxon>Salvia</taxon>
        <taxon>Salvia subgen. Calosphace</taxon>
        <taxon>core Calosphace</taxon>
    </lineage>
</organism>
<sequence length="135" mass="14747">MITDRSYNEREEDSRSNALKPSANPSQLGCCASNGVSFSVFTFNLNLNLENAMLGCSVLAASLAFCVFIKQVQIPAQEVAVAIPVSISRHESDYLATTDDGLRKMLTQVFIDSAILRKQADFIICCGLDTAYISR</sequence>
<proteinExistence type="predicted"/>
<dbReference type="AlphaFoldDB" id="A0A8X8Y323"/>
<evidence type="ECO:0000313" key="3">
    <source>
        <dbReference type="Proteomes" id="UP000298416"/>
    </source>
</evidence>
<dbReference type="Proteomes" id="UP000298416">
    <property type="component" value="Unassembled WGS sequence"/>
</dbReference>
<feature type="compositionally biased region" description="Polar residues" evidence="1">
    <location>
        <begin position="16"/>
        <end position="26"/>
    </location>
</feature>
<feature type="compositionally biased region" description="Basic and acidic residues" evidence="1">
    <location>
        <begin position="1"/>
        <end position="15"/>
    </location>
</feature>
<name>A0A8X8Y323_SALSN</name>
<accession>A0A8X8Y323</accession>
<protein>
    <submittedName>
        <fullName evidence="2">Uncharacterized protein</fullName>
    </submittedName>
</protein>
<comment type="caution">
    <text evidence="2">The sequence shown here is derived from an EMBL/GenBank/DDBJ whole genome shotgun (WGS) entry which is preliminary data.</text>
</comment>
<evidence type="ECO:0000313" key="2">
    <source>
        <dbReference type="EMBL" id="KAG6422251.1"/>
    </source>
</evidence>
<keyword evidence="3" id="KW-1185">Reference proteome</keyword>
<feature type="region of interest" description="Disordered" evidence="1">
    <location>
        <begin position="1"/>
        <end position="26"/>
    </location>
</feature>
<gene>
    <name evidence="2" type="ORF">SASPL_118816</name>
</gene>